<accession>A0ABV6R0J2</accession>
<proteinExistence type="predicted"/>
<dbReference type="InterPro" id="IPR047057">
    <property type="entry name" value="MerR_fam"/>
</dbReference>
<dbReference type="PROSITE" id="PS00552">
    <property type="entry name" value="HTH_MERR_1"/>
    <property type="match status" value="1"/>
</dbReference>
<dbReference type="Gene3D" id="1.10.1660.10">
    <property type="match status" value="1"/>
</dbReference>
<reference evidence="6 7" key="1">
    <citation type="submission" date="2024-09" db="EMBL/GenBank/DDBJ databases">
        <authorList>
            <person name="Sun Q."/>
            <person name="Mori K."/>
        </authorList>
    </citation>
    <scope>NUCLEOTIDE SEQUENCE [LARGE SCALE GENOMIC DNA]</scope>
    <source>
        <strain evidence="6 7">CGMCC 1.15906</strain>
    </source>
</reference>
<name>A0ABV6R0J2_9ACTN</name>
<dbReference type="CDD" id="cd01282">
    <property type="entry name" value="HTH_MerR-like_sg3"/>
    <property type="match status" value="1"/>
</dbReference>
<dbReference type="Pfam" id="PF13411">
    <property type="entry name" value="MerR_1"/>
    <property type="match status" value="1"/>
</dbReference>
<keyword evidence="1" id="KW-0678">Repressor</keyword>
<evidence type="ECO:0000313" key="6">
    <source>
        <dbReference type="EMBL" id="MFC0629477.1"/>
    </source>
</evidence>
<evidence type="ECO:0000313" key="7">
    <source>
        <dbReference type="Proteomes" id="UP001589890"/>
    </source>
</evidence>
<evidence type="ECO:0000256" key="3">
    <source>
        <dbReference type="ARBA" id="ARBA00023125"/>
    </source>
</evidence>
<dbReference type="RefSeq" id="WP_380057630.1">
    <property type="nucleotide sequence ID" value="NZ_JBHLTC010000057.1"/>
</dbReference>
<dbReference type="PRINTS" id="PR00040">
    <property type="entry name" value="HTHMERR"/>
</dbReference>
<organism evidence="6 7">
    <name type="scientific">Kribbella deserti</name>
    <dbReference type="NCBI Taxonomy" id="1926257"/>
    <lineage>
        <taxon>Bacteria</taxon>
        <taxon>Bacillati</taxon>
        <taxon>Actinomycetota</taxon>
        <taxon>Actinomycetes</taxon>
        <taxon>Propionibacteriales</taxon>
        <taxon>Kribbellaceae</taxon>
        <taxon>Kribbella</taxon>
    </lineage>
</organism>
<sequence>MRIGELADRTGVSVRALRYYEEAGLLHPGRCGNGYREFSEDDVARVWQIQWLFSIGLCSGKISTVLPMVCGTGDAMNLDPALADEVADTRELIAARVAELAASLDRLDHVIELARRPQAS</sequence>
<dbReference type="InterPro" id="IPR009061">
    <property type="entry name" value="DNA-bd_dom_put_sf"/>
</dbReference>
<gene>
    <name evidence="6" type="ORF">ACFFGN_35770</name>
</gene>
<dbReference type="PANTHER" id="PTHR30204:SF69">
    <property type="entry name" value="MERR-FAMILY TRANSCRIPTIONAL REGULATOR"/>
    <property type="match status" value="1"/>
</dbReference>
<evidence type="ECO:0000256" key="1">
    <source>
        <dbReference type="ARBA" id="ARBA00022491"/>
    </source>
</evidence>
<evidence type="ECO:0000259" key="5">
    <source>
        <dbReference type="PROSITE" id="PS50937"/>
    </source>
</evidence>
<dbReference type="InterPro" id="IPR000551">
    <property type="entry name" value="MerR-type_HTH_dom"/>
</dbReference>
<keyword evidence="3" id="KW-0238">DNA-binding</keyword>
<comment type="caution">
    <text evidence="6">The sequence shown here is derived from an EMBL/GenBank/DDBJ whole genome shotgun (WGS) entry which is preliminary data.</text>
</comment>
<protein>
    <submittedName>
        <fullName evidence="6">MerR family transcriptional regulator</fullName>
    </submittedName>
</protein>
<evidence type="ECO:0000256" key="2">
    <source>
        <dbReference type="ARBA" id="ARBA00023015"/>
    </source>
</evidence>
<dbReference type="SMART" id="SM00422">
    <property type="entry name" value="HTH_MERR"/>
    <property type="match status" value="1"/>
</dbReference>
<evidence type="ECO:0000256" key="4">
    <source>
        <dbReference type="ARBA" id="ARBA00023163"/>
    </source>
</evidence>
<dbReference type="EMBL" id="JBHLTC010000057">
    <property type="protein sequence ID" value="MFC0629477.1"/>
    <property type="molecule type" value="Genomic_DNA"/>
</dbReference>
<dbReference type="PANTHER" id="PTHR30204">
    <property type="entry name" value="REDOX-CYCLING DRUG-SENSING TRANSCRIPTIONAL ACTIVATOR SOXR"/>
    <property type="match status" value="1"/>
</dbReference>
<feature type="domain" description="HTH merR-type" evidence="5">
    <location>
        <begin position="1"/>
        <end position="68"/>
    </location>
</feature>
<dbReference type="Proteomes" id="UP001589890">
    <property type="component" value="Unassembled WGS sequence"/>
</dbReference>
<keyword evidence="2" id="KW-0805">Transcription regulation</keyword>
<keyword evidence="4" id="KW-0804">Transcription</keyword>
<dbReference type="PROSITE" id="PS50937">
    <property type="entry name" value="HTH_MERR_2"/>
    <property type="match status" value="1"/>
</dbReference>
<dbReference type="SUPFAM" id="SSF46955">
    <property type="entry name" value="Putative DNA-binding domain"/>
    <property type="match status" value="1"/>
</dbReference>
<keyword evidence="7" id="KW-1185">Reference proteome</keyword>